<comment type="similarity">
    <text evidence="1">Belongs to the glycosyltransferase 32 family.</text>
</comment>
<sequence>MASSSYLAAFQRGASMYRDDDHGNLPSYSSAVKEKLHRRQPTAQWSLPFAIPVSSPDMRRPRLRILSSTRTHHFRITRLGRKRKSLCRCLALLASIFALYIVVLRLGMEDRHWTPTFRDPSTLVFGRENLQKIWKWEIESGHYPSSRKIPQQIGLTSPIPNPAIPPAKAHTLISPFTPPLDPVVTSTRGYGPRRVYVDIESRPSHAAYPPRPVPSSTIDLDIILDHCDFTQKKGADLLVVWLSIALTPPKYVRDCLEVLRVGGNLDNGRRLRRGEMDEWKYIFVDGETQNVTETPHTASPIIVPRPLPTGHHDSNAGLTKKRGVQWEPRMVLPPTSLPQTSMSPTTSCDPDNPRLFHMFWTGPFTDKPYMALLSFLFTQNLGLYLKGQGESPVCRPQFWLWINPGPAAAVPNASAMSDMFTQLKTNPWAAPFLHPRFRDVIKFRLWNTTEQLDGIPELKDEWRSSESLFNSGGVSMNVPIDKQHARSPGREAGSNGTVSTSKSDEDTKSNDDTMVNRTGSKSSSSYDKLSVILSDMARFILCHRYGGIYLDADTIFLRDWEELWGWKGAFAYRWSYHDDYNTAVLHLNKYSALGSFLFRTALKNGLDFHPVIVSKYLKDAHLDNLLFRIPDALFDSAWLNMEGYQHDRPPQPSFSVFEDFFVTPDESSAAPHALGFEGFFRGAYSYHFHNFWWDPFDSARNWPDLGSRFGAGERAARAVALPDLDPDEWVDAVSKDKRDLDWATVLKRTFEAYVRGERPNMYGEFLQW</sequence>
<keyword evidence="3" id="KW-0812">Transmembrane</keyword>
<feature type="region of interest" description="Disordered" evidence="2">
    <location>
        <begin position="299"/>
        <end position="318"/>
    </location>
</feature>
<gene>
    <name evidence="4" type="ORF">SERLA73DRAFT_68839</name>
</gene>
<organism evidence="5">
    <name type="scientific">Serpula lacrymans var. lacrymans (strain S7.3)</name>
    <name type="common">Dry rot fungus</name>
    <dbReference type="NCBI Taxonomy" id="936435"/>
    <lineage>
        <taxon>Eukaryota</taxon>
        <taxon>Fungi</taxon>
        <taxon>Dikarya</taxon>
        <taxon>Basidiomycota</taxon>
        <taxon>Agaricomycotina</taxon>
        <taxon>Agaricomycetes</taxon>
        <taxon>Agaricomycetidae</taxon>
        <taxon>Boletales</taxon>
        <taxon>Coniophorineae</taxon>
        <taxon>Serpulaceae</taxon>
        <taxon>Serpula</taxon>
    </lineage>
</organism>
<dbReference type="Gene3D" id="3.90.550.20">
    <property type="match status" value="1"/>
</dbReference>
<protein>
    <recommendedName>
        <fullName evidence="6">Glycosyltransferase family 32 protein</fullName>
    </recommendedName>
</protein>
<proteinExistence type="inferred from homology"/>
<feature type="compositionally biased region" description="Basic and acidic residues" evidence="2">
    <location>
        <begin position="502"/>
        <end position="511"/>
    </location>
</feature>
<dbReference type="SUPFAM" id="SSF53448">
    <property type="entry name" value="Nucleotide-diphospho-sugar transferases"/>
    <property type="match status" value="1"/>
</dbReference>
<dbReference type="OrthoDB" id="108365at2759"/>
<dbReference type="OMA" id="ANEEPWH"/>
<keyword evidence="3" id="KW-0472">Membrane</keyword>
<keyword evidence="3" id="KW-1133">Transmembrane helix</keyword>
<dbReference type="InterPro" id="IPR007577">
    <property type="entry name" value="GlycoTrfase_DXD_sugar-bd_CS"/>
</dbReference>
<evidence type="ECO:0000313" key="4">
    <source>
        <dbReference type="EMBL" id="EGO05213.1"/>
    </source>
</evidence>
<dbReference type="HOGENOM" id="CLU_012328_0_0_1"/>
<dbReference type="PANTHER" id="PTHR22851">
    <property type="entry name" value="U3 SMALL NUCLEOLAR RNA U3 SNORNA ASSOCIATED PROTEIN"/>
    <property type="match status" value="1"/>
</dbReference>
<dbReference type="AlphaFoldDB" id="F8PIH0"/>
<evidence type="ECO:0008006" key="6">
    <source>
        <dbReference type="Google" id="ProtNLM"/>
    </source>
</evidence>
<dbReference type="InParanoid" id="F8PIH0"/>
<evidence type="ECO:0000256" key="3">
    <source>
        <dbReference type="SAM" id="Phobius"/>
    </source>
</evidence>
<evidence type="ECO:0000256" key="2">
    <source>
        <dbReference type="SAM" id="MobiDB-lite"/>
    </source>
</evidence>
<feature type="region of interest" description="Disordered" evidence="2">
    <location>
        <begin position="473"/>
        <end position="524"/>
    </location>
</feature>
<dbReference type="GO" id="GO:0000462">
    <property type="term" value="P:maturation of SSU-rRNA from tricistronic rRNA transcript (SSU-rRNA, 5.8S rRNA, LSU-rRNA)"/>
    <property type="evidence" value="ECO:0007669"/>
    <property type="project" value="TreeGrafter"/>
</dbReference>
<reference evidence="5" key="1">
    <citation type="journal article" date="2011" name="Science">
        <title>The plant cell wall-decomposing machinery underlies the functional diversity of forest fungi.</title>
        <authorList>
            <person name="Eastwood D.C."/>
            <person name="Floudas D."/>
            <person name="Binder M."/>
            <person name="Majcherczyk A."/>
            <person name="Schneider P."/>
            <person name="Aerts A."/>
            <person name="Asiegbu F.O."/>
            <person name="Baker S.E."/>
            <person name="Barry K."/>
            <person name="Bendiksby M."/>
            <person name="Blumentritt M."/>
            <person name="Coutinho P.M."/>
            <person name="Cullen D."/>
            <person name="de Vries R.P."/>
            <person name="Gathman A."/>
            <person name="Goodell B."/>
            <person name="Henrissat B."/>
            <person name="Ihrmark K."/>
            <person name="Kauserud H."/>
            <person name="Kohler A."/>
            <person name="LaButti K."/>
            <person name="Lapidus A."/>
            <person name="Lavin J.L."/>
            <person name="Lee Y.-H."/>
            <person name="Lindquist E."/>
            <person name="Lilly W."/>
            <person name="Lucas S."/>
            <person name="Morin E."/>
            <person name="Murat C."/>
            <person name="Oguiza J.A."/>
            <person name="Park J."/>
            <person name="Pisabarro A.G."/>
            <person name="Riley R."/>
            <person name="Rosling A."/>
            <person name="Salamov A."/>
            <person name="Schmidt O."/>
            <person name="Schmutz J."/>
            <person name="Skrede I."/>
            <person name="Stenlid J."/>
            <person name="Wiebenga A."/>
            <person name="Xie X."/>
            <person name="Kuees U."/>
            <person name="Hibbett D.S."/>
            <person name="Hoffmeister D."/>
            <person name="Hoegberg N."/>
            <person name="Martin F."/>
            <person name="Grigoriev I.V."/>
            <person name="Watkinson S.C."/>
        </authorList>
    </citation>
    <scope>NUCLEOTIDE SEQUENCE [LARGE SCALE GENOMIC DNA]</scope>
    <source>
        <strain evidence="5">strain S7.3</strain>
    </source>
</reference>
<evidence type="ECO:0000256" key="1">
    <source>
        <dbReference type="ARBA" id="ARBA00009003"/>
    </source>
</evidence>
<dbReference type="Pfam" id="PF04488">
    <property type="entry name" value="Gly_transf_sug"/>
    <property type="match status" value="1"/>
</dbReference>
<name>F8PIH0_SERL3</name>
<dbReference type="PANTHER" id="PTHR22851:SF1">
    <property type="entry name" value="GLYCOSYLTRANSFERASE FAMILY 32 PROTEIN"/>
    <property type="match status" value="1"/>
</dbReference>
<dbReference type="EMBL" id="GL945474">
    <property type="protein sequence ID" value="EGO05213.1"/>
    <property type="molecule type" value="Genomic_DNA"/>
</dbReference>
<keyword evidence="5" id="KW-1185">Reference proteome</keyword>
<dbReference type="eggNOG" id="ENOG502QV9H">
    <property type="taxonomic scope" value="Eukaryota"/>
</dbReference>
<dbReference type="InterPro" id="IPR051733">
    <property type="entry name" value="WD_repeat_DCAF13/WDSOF1"/>
</dbReference>
<accession>F8PIH0</accession>
<dbReference type="STRING" id="936435.F8PIH0"/>
<dbReference type="GO" id="GO:0032040">
    <property type="term" value="C:small-subunit processome"/>
    <property type="evidence" value="ECO:0007669"/>
    <property type="project" value="TreeGrafter"/>
</dbReference>
<evidence type="ECO:0000313" key="5">
    <source>
        <dbReference type="Proteomes" id="UP000008063"/>
    </source>
</evidence>
<dbReference type="Proteomes" id="UP000008063">
    <property type="component" value="Unassembled WGS sequence"/>
</dbReference>
<feature type="transmembrane region" description="Helical" evidence="3">
    <location>
        <begin position="85"/>
        <end position="108"/>
    </location>
</feature>
<dbReference type="InterPro" id="IPR029044">
    <property type="entry name" value="Nucleotide-diphossugar_trans"/>
</dbReference>